<reference evidence="16" key="1">
    <citation type="submission" date="2020-01" db="EMBL/GenBank/DDBJ databases">
        <title>'Steroidobacter agaridevorans' sp. nov., agar-degrading bacteria isolated from rhizosphere soils.</title>
        <authorList>
            <person name="Ikenaga M."/>
            <person name="Kataoka M."/>
            <person name="Murouchi A."/>
            <person name="Katsuragi S."/>
            <person name="Sakai M."/>
        </authorList>
    </citation>
    <scope>NUCLEOTIDE SEQUENCE [LARGE SCALE GENOMIC DNA]</scope>
    <source>
        <strain evidence="16">YU21-B</strain>
    </source>
</reference>
<dbReference type="CDD" id="cd07325">
    <property type="entry name" value="M48_Ste24p_like"/>
    <property type="match status" value="1"/>
</dbReference>
<evidence type="ECO:0000256" key="5">
    <source>
        <dbReference type="ARBA" id="ARBA00022692"/>
    </source>
</evidence>
<dbReference type="PANTHER" id="PTHR43221:SF1">
    <property type="entry name" value="PROTEASE HTPX"/>
    <property type="match status" value="1"/>
</dbReference>
<dbReference type="AlphaFoldDB" id="A0A829YP43"/>
<keyword evidence="4 12" id="KW-0645">Protease</keyword>
<dbReference type="EMBL" id="BLJN01000009">
    <property type="protein sequence ID" value="GFE84612.1"/>
    <property type="molecule type" value="Genomic_DNA"/>
</dbReference>
<evidence type="ECO:0000256" key="8">
    <source>
        <dbReference type="ARBA" id="ARBA00022833"/>
    </source>
</evidence>
<feature type="transmembrane region" description="Helical" evidence="13">
    <location>
        <begin position="12"/>
        <end position="31"/>
    </location>
</feature>
<dbReference type="Pfam" id="PF01435">
    <property type="entry name" value="Peptidase_M48"/>
    <property type="match status" value="1"/>
</dbReference>
<evidence type="ECO:0000256" key="6">
    <source>
        <dbReference type="ARBA" id="ARBA00022723"/>
    </source>
</evidence>
<dbReference type="GO" id="GO:0004222">
    <property type="term" value="F:metalloendopeptidase activity"/>
    <property type="evidence" value="ECO:0007669"/>
    <property type="project" value="InterPro"/>
</dbReference>
<dbReference type="RefSeq" id="WP_161816199.1">
    <property type="nucleotide sequence ID" value="NZ_BLJN01000009.1"/>
</dbReference>
<feature type="domain" description="Peptidase M48" evidence="14">
    <location>
        <begin position="67"/>
        <end position="150"/>
    </location>
</feature>
<proteinExistence type="inferred from homology"/>
<keyword evidence="9 13" id="KW-1133">Transmembrane helix</keyword>
<dbReference type="Gene3D" id="3.30.700.10">
    <property type="entry name" value="Glycoprotein, Type 4 Pilin"/>
    <property type="match status" value="1"/>
</dbReference>
<comment type="similarity">
    <text evidence="2">Belongs to the N-Me-Phe pilin family.</text>
</comment>
<keyword evidence="3" id="KW-1003">Cell membrane</keyword>
<evidence type="ECO:0000259" key="14">
    <source>
        <dbReference type="Pfam" id="PF01435"/>
    </source>
</evidence>
<evidence type="ECO:0000256" key="7">
    <source>
        <dbReference type="ARBA" id="ARBA00022801"/>
    </source>
</evidence>
<keyword evidence="5 13" id="KW-0812">Transmembrane</keyword>
<evidence type="ECO:0000256" key="4">
    <source>
        <dbReference type="ARBA" id="ARBA00022670"/>
    </source>
</evidence>
<dbReference type="GO" id="GO:0005886">
    <property type="term" value="C:plasma membrane"/>
    <property type="evidence" value="ECO:0007669"/>
    <property type="project" value="UniProtKB-SubCell"/>
</dbReference>
<dbReference type="InterPro" id="IPR045584">
    <property type="entry name" value="Pilin-like"/>
</dbReference>
<dbReference type="GO" id="GO:0046872">
    <property type="term" value="F:metal ion binding"/>
    <property type="evidence" value="ECO:0007669"/>
    <property type="project" value="UniProtKB-KW"/>
</dbReference>
<evidence type="ECO:0000256" key="11">
    <source>
        <dbReference type="ARBA" id="ARBA00023136"/>
    </source>
</evidence>
<comment type="caution">
    <text evidence="15">The sequence shown here is derived from an EMBL/GenBank/DDBJ whole genome shotgun (WGS) entry which is preliminary data.</text>
</comment>
<name>A0A829YP43_9GAMM</name>
<comment type="cofactor">
    <cofactor evidence="12">
        <name>Zn(2+)</name>
        <dbReference type="ChEBI" id="CHEBI:29105"/>
    </cofactor>
    <text evidence="12">Binds 1 zinc ion per subunit.</text>
</comment>
<keyword evidence="16" id="KW-1185">Reference proteome</keyword>
<comment type="similarity">
    <text evidence="12">Belongs to the peptidase M48 family.</text>
</comment>
<dbReference type="InterPro" id="IPR001915">
    <property type="entry name" value="Peptidase_M48"/>
</dbReference>
<dbReference type="GO" id="GO:0007155">
    <property type="term" value="P:cell adhesion"/>
    <property type="evidence" value="ECO:0007669"/>
    <property type="project" value="InterPro"/>
</dbReference>
<sequence>MDLVYKSEKPLFVLSMVIGTIVWLALVVGTFGVALVYVLLFLIIYLFAHSGFIAYLRGNTLELSESQFPDLYKQYLEACERLEIEEIPTAYLMMSDGILNALATRFLRRHYVVLYSSVVEALRSRPDALRFYFGHELAHIKRGHLNLQWLKMPASILPLLGAAYRRAQEYTCDLHGLAASNSREDALAALAVLGTGGEKLADVNVNGFIDQQRYTGGFWMSYHELTNDYPWLCKRLAHIAAVSGARNGRASEYKAPSRSFFAGVFAAFTPRFGVGGGASVLVLVAIIGVLAAIAIPAYQDYTLRAQASGAMPLVEQVESAAAEYVNEHKAYPESPADVGLPEEMETGPVSHVAVIDEGFELTLRSSNALLNEKTIVVGAYQNDDGSIQWHCVGGTLDQKYRSAKCRSQQP</sequence>
<dbReference type="PANTHER" id="PTHR43221">
    <property type="entry name" value="PROTEASE HTPX"/>
    <property type="match status" value="1"/>
</dbReference>
<keyword evidence="10 12" id="KW-0482">Metalloprotease</keyword>
<evidence type="ECO:0000256" key="3">
    <source>
        <dbReference type="ARBA" id="ARBA00022475"/>
    </source>
</evidence>
<keyword evidence="6" id="KW-0479">Metal-binding</keyword>
<dbReference type="Proteomes" id="UP000445000">
    <property type="component" value="Unassembled WGS sequence"/>
</dbReference>
<evidence type="ECO:0000256" key="10">
    <source>
        <dbReference type="ARBA" id="ARBA00023049"/>
    </source>
</evidence>
<organism evidence="15 16">
    <name type="scientific">Steroidobacter agaridevorans</name>
    <dbReference type="NCBI Taxonomy" id="2695856"/>
    <lineage>
        <taxon>Bacteria</taxon>
        <taxon>Pseudomonadati</taxon>
        <taxon>Pseudomonadota</taxon>
        <taxon>Gammaproteobacteria</taxon>
        <taxon>Steroidobacterales</taxon>
        <taxon>Steroidobacteraceae</taxon>
        <taxon>Steroidobacter</taxon>
    </lineage>
</organism>
<comment type="subcellular location">
    <subcellularLocation>
        <location evidence="1">Cell membrane</location>
        <topology evidence="1">Multi-pass membrane protein</topology>
    </subcellularLocation>
</comment>
<keyword evidence="7 12" id="KW-0378">Hydrolase</keyword>
<dbReference type="SUPFAM" id="SSF54523">
    <property type="entry name" value="Pili subunits"/>
    <property type="match status" value="1"/>
</dbReference>
<gene>
    <name evidence="15" type="ORF">GCM10011487_66120</name>
</gene>
<evidence type="ECO:0000256" key="2">
    <source>
        <dbReference type="ARBA" id="ARBA00005233"/>
    </source>
</evidence>
<feature type="transmembrane region" description="Helical" evidence="13">
    <location>
        <begin position="278"/>
        <end position="298"/>
    </location>
</feature>
<feature type="transmembrane region" description="Helical" evidence="13">
    <location>
        <begin position="37"/>
        <end position="56"/>
    </location>
</feature>
<evidence type="ECO:0000256" key="13">
    <source>
        <dbReference type="SAM" id="Phobius"/>
    </source>
</evidence>
<evidence type="ECO:0000256" key="9">
    <source>
        <dbReference type="ARBA" id="ARBA00022989"/>
    </source>
</evidence>
<protein>
    <recommendedName>
        <fullName evidence="14">Peptidase M48 domain-containing protein</fullName>
    </recommendedName>
</protein>
<accession>A0A829YP43</accession>
<keyword evidence="11 13" id="KW-0472">Membrane</keyword>
<evidence type="ECO:0000313" key="16">
    <source>
        <dbReference type="Proteomes" id="UP000445000"/>
    </source>
</evidence>
<dbReference type="Pfam" id="PF00114">
    <property type="entry name" value="Pilin"/>
    <property type="match status" value="1"/>
</dbReference>
<dbReference type="GO" id="GO:0009289">
    <property type="term" value="C:pilus"/>
    <property type="evidence" value="ECO:0007669"/>
    <property type="project" value="InterPro"/>
</dbReference>
<dbReference type="Gene3D" id="3.30.2010.10">
    <property type="entry name" value="Metalloproteases ('zincins'), catalytic domain"/>
    <property type="match status" value="1"/>
</dbReference>
<evidence type="ECO:0000256" key="1">
    <source>
        <dbReference type="ARBA" id="ARBA00004651"/>
    </source>
</evidence>
<keyword evidence="8 12" id="KW-0862">Zinc</keyword>
<dbReference type="InterPro" id="IPR050083">
    <property type="entry name" value="HtpX_protease"/>
</dbReference>
<dbReference type="GO" id="GO:0006508">
    <property type="term" value="P:proteolysis"/>
    <property type="evidence" value="ECO:0007669"/>
    <property type="project" value="UniProtKB-KW"/>
</dbReference>
<dbReference type="InterPro" id="IPR001082">
    <property type="entry name" value="Pilin"/>
</dbReference>
<evidence type="ECO:0000313" key="15">
    <source>
        <dbReference type="EMBL" id="GFE84612.1"/>
    </source>
</evidence>
<evidence type="ECO:0000256" key="12">
    <source>
        <dbReference type="RuleBase" id="RU003983"/>
    </source>
</evidence>